<dbReference type="GO" id="GO:0071555">
    <property type="term" value="P:cell wall organization"/>
    <property type="evidence" value="ECO:0007669"/>
    <property type="project" value="UniProtKB-KW"/>
</dbReference>
<dbReference type="GO" id="GO:0051991">
    <property type="term" value="F:UDP-N-acetyl-D-glucosamine:N-acetylmuramoyl-L-alanyl-D-glutamyl-meso-2,6-diaminopimelyl-D-alanyl-D-alanine-diphosphoundecaprenol 4-beta-N-acetylglucosaminlytransferase activity"/>
    <property type="evidence" value="ECO:0007669"/>
    <property type="project" value="RHEA"/>
</dbReference>
<evidence type="ECO:0000256" key="8">
    <source>
        <dbReference type="ARBA" id="ARBA00023306"/>
    </source>
</evidence>
<evidence type="ECO:0000256" key="4">
    <source>
        <dbReference type="ARBA" id="ARBA00022679"/>
    </source>
</evidence>
<evidence type="ECO:0000256" key="3">
    <source>
        <dbReference type="ARBA" id="ARBA00022676"/>
    </source>
</evidence>
<dbReference type="PANTHER" id="PTHR21015:SF22">
    <property type="entry name" value="GLYCOSYLTRANSFERASE"/>
    <property type="match status" value="1"/>
</dbReference>
<evidence type="ECO:0000256" key="10">
    <source>
        <dbReference type="HAMAP-Rule" id="MF_00033"/>
    </source>
</evidence>
<keyword evidence="2 10" id="KW-0132">Cell division</keyword>
<dbReference type="UniPathway" id="UPA00219"/>
<dbReference type="RefSeq" id="WP_072746242.1">
    <property type="nucleotide sequence ID" value="NZ_FOHL01000003.1"/>
</dbReference>
<evidence type="ECO:0000313" key="13">
    <source>
        <dbReference type="EMBL" id="SHN55673.1"/>
    </source>
</evidence>
<keyword evidence="6 10" id="KW-0573">Peptidoglycan synthesis</keyword>
<protein>
    <recommendedName>
        <fullName evidence="10">UDP-N-acetylglucosamine--N-acetylmuramyl-(pentapeptide) pyrophosphoryl-undecaprenol N-acetylglucosamine transferase</fullName>
        <ecNumber evidence="10">2.4.1.227</ecNumber>
    </recommendedName>
    <alternativeName>
        <fullName evidence="10">Undecaprenyl-PP-MurNAc-pentapeptide-UDPGlcNAc GlcNAc transferase</fullName>
    </alternativeName>
</protein>
<sequence length="386" mass="39568">MTPLIVIAAGGTGGHMFPAQALAEEMLRRGWRVALSSDARGLRFAGGFPPEVVRRRARAATFARGGAAAKLAAPGLIALGVAETAAWFARARPAVVAGFGGYPSLPALAAATLTGRPRLIHEQNGVLGRVNRLFAPRVAAVACGTWPVANAPAGARLVRTGNPLRADALRAAAIPYAPPAPDGPLRLLVFGGSQGARAFSRLTPAAAALLPEDMRARLRVTQQARPEDAEALRAAWAALGVQAEVAPFFDDLPARMARAHLALSRAGASTMAELTAIGRPAILIPYPQAMDDHQSANARGPAEAGAAVALREDGLTASALASHIHAILSDPARAADMAARARALGVPDAGARLADLVERVAARAPIAAAPGPAPVSAAPSRKEPDR</sequence>
<keyword evidence="7 10" id="KW-0472">Membrane</keyword>
<evidence type="ECO:0000259" key="12">
    <source>
        <dbReference type="Pfam" id="PF04101"/>
    </source>
</evidence>
<evidence type="ECO:0000259" key="11">
    <source>
        <dbReference type="Pfam" id="PF03033"/>
    </source>
</evidence>
<dbReference type="Pfam" id="PF04101">
    <property type="entry name" value="Glyco_tran_28_C"/>
    <property type="match status" value="1"/>
</dbReference>
<evidence type="ECO:0000256" key="5">
    <source>
        <dbReference type="ARBA" id="ARBA00022960"/>
    </source>
</evidence>
<comment type="subcellular location">
    <subcellularLocation>
        <location evidence="10">Cell membrane</location>
        <topology evidence="10">Peripheral membrane protein</topology>
        <orientation evidence="10">Cytoplasmic side</orientation>
    </subcellularLocation>
</comment>
<accession>A0A1M7SB32</accession>
<feature type="binding site" evidence="10">
    <location>
        <position position="165"/>
    </location>
    <ligand>
        <name>UDP-N-acetyl-alpha-D-glucosamine</name>
        <dbReference type="ChEBI" id="CHEBI:57705"/>
    </ligand>
</feature>
<keyword evidence="4 10" id="KW-0808">Transferase</keyword>
<keyword evidence="3 10" id="KW-0328">Glycosyltransferase</keyword>
<comment type="similarity">
    <text evidence="10">Belongs to the glycosyltransferase 28 family. MurG subfamily.</text>
</comment>
<dbReference type="HAMAP" id="MF_00033">
    <property type="entry name" value="MurG"/>
    <property type="match status" value="1"/>
</dbReference>
<evidence type="ECO:0000256" key="9">
    <source>
        <dbReference type="ARBA" id="ARBA00023316"/>
    </source>
</evidence>
<name>A0A1M7SB32_9RHOB</name>
<evidence type="ECO:0000313" key="14">
    <source>
        <dbReference type="Proteomes" id="UP000184066"/>
    </source>
</evidence>
<dbReference type="GO" id="GO:0009252">
    <property type="term" value="P:peptidoglycan biosynthetic process"/>
    <property type="evidence" value="ECO:0007669"/>
    <property type="project" value="UniProtKB-UniRule"/>
</dbReference>
<dbReference type="SUPFAM" id="SSF53756">
    <property type="entry name" value="UDP-Glycosyltransferase/glycogen phosphorylase"/>
    <property type="match status" value="1"/>
</dbReference>
<dbReference type="EC" id="2.4.1.227" evidence="10"/>
<feature type="domain" description="Glycosyltransferase family 28 N-terminal" evidence="11">
    <location>
        <begin position="5"/>
        <end position="142"/>
    </location>
</feature>
<feature type="domain" description="Glycosyl transferase family 28 C-terminal" evidence="12">
    <location>
        <begin position="187"/>
        <end position="349"/>
    </location>
</feature>
<gene>
    <name evidence="10" type="primary">murG</name>
    <name evidence="13" type="ORF">SAMN05216200_102159</name>
</gene>
<comment type="caution">
    <text evidence="10">Lacks conserved residue(s) required for the propagation of feature annotation.</text>
</comment>
<keyword evidence="9 10" id="KW-0961">Cell wall biogenesis/degradation</keyword>
<dbReference type="GO" id="GO:0008360">
    <property type="term" value="P:regulation of cell shape"/>
    <property type="evidence" value="ECO:0007669"/>
    <property type="project" value="UniProtKB-KW"/>
</dbReference>
<comment type="pathway">
    <text evidence="10">Cell wall biogenesis; peptidoglycan biosynthesis.</text>
</comment>
<keyword evidence="8 10" id="KW-0131">Cell cycle</keyword>
<comment type="function">
    <text evidence="10">Cell wall formation. Catalyzes the transfer of a GlcNAc subunit on undecaprenyl-pyrophosphoryl-MurNAc-pentapeptide (lipid intermediate I) to form undecaprenyl-pyrophosphoryl-MurNAc-(pentapeptide)GlcNAc (lipid intermediate II).</text>
</comment>
<reference evidence="13 14" key="1">
    <citation type="submission" date="2016-12" db="EMBL/GenBank/DDBJ databases">
        <authorList>
            <person name="Song W.-J."/>
            <person name="Kurnit D.M."/>
        </authorList>
    </citation>
    <scope>NUCLEOTIDE SEQUENCE [LARGE SCALE GENOMIC DNA]</scope>
    <source>
        <strain evidence="13 14">CGMCC 1.10808</strain>
    </source>
</reference>
<keyword evidence="5 10" id="KW-0133">Cell shape</keyword>
<feature type="binding site" evidence="10">
    <location>
        <position position="294"/>
    </location>
    <ligand>
        <name>UDP-N-acetyl-alpha-D-glucosamine</name>
        <dbReference type="ChEBI" id="CHEBI:57705"/>
    </ligand>
</feature>
<feature type="binding site" evidence="10">
    <location>
        <position position="124"/>
    </location>
    <ligand>
        <name>UDP-N-acetyl-alpha-D-glucosamine</name>
        <dbReference type="ChEBI" id="CHEBI:57705"/>
    </ligand>
</feature>
<comment type="catalytic activity">
    <reaction evidence="10">
        <text>di-trans,octa-cis-undecaprenyl diphospho-N-acetyl-alpha-D-muramoyl-L-alanyl-D-glutamyl-meso-2,6-diaminopimeloyl-D-alanyl-D-alanine + UDP-N-acetyl-alpha-D-glucosamine = di-trans,octa-cis-undecaprenyl diphospho-[N-acetyl-alpha-D-glucosaminyl-(1-&gt;4)]-N-acetyl-alpha-D-muramoyl-L-alanyl-D-glutamyl-meso-2,6-diaminopimeloyl-D-alanyl-D-alanine + UDP + H(+)</text>
        <dbReference type="Rhea" id="RHEA:31227"/>
        <dbReference type="ChEBI" id="CHEBI:15378"/>
        <dbReference type="ChEBI" id="CHEBI:57705"/>
        <dbReference type="ChEBI" id="CHEBI:58223"/>
        <dbReference type="ChEBI" id="CHEBI:61387"/>
        <dbReference type="ChEBI" id="CHEBI:61388"/>
        <dbReference type="EC" id="2.4.1.227"/>
    </reaction>
</comment>
<dbReference type="Gene3D" id="3.40.50.2000">
    <property type="entry name" value="Glycogen Phosphorylase B"/>
    <property type="match status" value="2"/>
</dbReference>
<dbReference type="Pfam" id="PF03033">
    <property type="entry name" value="Glyco_transf_28"/>
    <property type="match status" value="1"/>
</dbReference>
<dbReference type="GO" id="GO:0051301">
    <property type="term" value="P:cell division"/>
    <property type="evidence" value="ECO:0007669"/>
    <property type="project" value="UniProtKB-KW"/>
</dbReference>
<dbReference type="CDD" id="cd03785">
    <property type="entry name" value="GT28_MurG"/>
    <property type="match status" value="1"/>
</dbReference>
<dbReference type="GO" id="GO:0050511">
    <property type="term" value="F:undecaprenyldiphospho-muramoylpentapeptide beta-N-acetylglucosaminyltransferase activity"/>
    <property type="evidence" value="ECO:0007669"/>
    <property type="project" value="UniProtKB-UniRule"/>
</dbReference>
<feature type="binding site" evidence="10">
    <location>
        <begin position="12"/>
        <end position="14"/>
    </location>
    <ligand>
        <name>UDP-N-acetyl-alpha-D-glucosamine</name>
        <dbReference type="ChEBI" id="CHEBI:57705"/>
    </ligand>
</feature>
<proteinExistence type="inferred from homology"/>
<dbReference type="STRING" id="1189325.SAMN04488119_103349"/>
<keyword evidence="1 10" id="KW-1003">Cell membrane</keyword>
<dbReference type="EMBL" id="FRDL01000002">
    <property type="protein sequence ID" value="SHN55673.1"/>
    <property type="molecule type" value="Genomic_DNA"/>
</dbReference>
<dbReference type="PANTHER" id="PTHR21015">
    <property type="entry name" value="UDP-N-ACETYLGLUCOSAMINE--N-ACETYLMURAMYL-(PENTAPEPTIDE) PYROPHOSPHORYL-UNDECAPRENOL N-ACETYLGLUCOSAMINE TRANSFERASE 1"/>
    <property type="match status" value="1"/>
</dbReference>
<evidence type="ECO:0000256" key="7">
    <source>
        <dbReference type="ARBA" id="ARBA00023136"/>
    </source>
</evidence>
<dbReference type="GO" id="GO:0005975">
    <property type="term" value="P:carbohydrate metabolic process"/>
    <property type="evidence" value="ECO:0007669"/>
    <property type="project" value="InterPro"/>
</dbReference>
<feature type="binding site" evidence="10">
    <location>
        <position position="193"/>
    </location>
    <ligand>
        <name>UDP-N-acetyl-alpha-D-glucosamine</name>
        <dbReference type="ChEBI" id="CHEBI:57705"/>
    </ligand>
</feature>
<dbReference type="InterPro" id="IPR004276">
    <property type="entry name" value="GlycoTrans_28_N"/>
</dbReference>
<evidence type="ECO:0000256" key="2">
    <source>
        <dbReference type="ARBA" id="ARBA00022618"/>
    </source>
</evidence>
<dbReference type="GO" id="GO:0005886">
    <property type="term" value="C:plasma membrane"/>
    <property type="evidence" value="ECO:0007669"/>
    <property type="project" value="UniProtKB-SubCell"/>
</dbReference>
<keyword evidence="14" id="KW-1185">Reference proteome</keyword>
<evidence type="ECO:0000256" key="6">
    <source>
        <dbReference type="ARBA" id="ARBA00022984"/>
    </source>
</evidence>
<evidence type="ECO:0000256" key="1">
    <source>
        <dbReference type="ARBA" id="ARBA00022475"/>
    </source>
</evidence>
<dbReference type="AlphaFoldDB" id="A0A1M7SB32"/>
<dbReference type="InterPro" id="IPR006009">
    <property type="entry name" value="GlcNAc_MurG"/>
</dbReference>
<dbReference type="Proteomes" id="UP000184066">
    <property type="component" value="Unassembled WGS sequence"/>
</dbReference>
<dbReference type="OrthoDB" id="9808936at2"/>
<dbReference type="InterPro" id="IPR007235">
    <property type="entry name" value="Glyco_trans_28_C"/>
</dbReference>
<organism evidence="13 14">
    <name type="scientific">Oceanicella actignis</name>
    <dbReference type="NCBI Taxonomy" id="1189325"/>
    <lineage>
        <taxon>Bacteria</taxon>
        <taxon>Pseudomonadati</taxon>
        <taxon>Pseudomonadota</taxon>
        <taxon>Alphaproteobacteria</taxon>
        <taxon>Rhodobacterales</taxon>
        <taxon>Paracoccaceae</taxon>
        <taxon>Oceanicella</taxon>
    </lineage>
</organism>